<dbReference type="EMBL" id="KN818234">
    <property type="protein sequence ID" value="KIL66727.1"/>
    <property type="molecule type" value="Genomic_DNA"/>
</dbReference>
<evidence type="ECO:0000256" key="1">
    <source>
        <dbReference type="SAM" id="MobiDB-lite"/>
    </source>
</evidence>
<evidence type="ECO:0000256" key="2">
    <source>
        <dbReference type="SAM" id="SignalP"/>
    </source>
</evidence>
<name>A0A0C2WY37_AMAMK</name>
<dbReference type="Proteomes" id="UP000054549">
    <property type="component" value="Unassembled WGS sequence"/>
</dbReference>
<dbReference type="AlphaFoldDB" id="A0A0C2WY37"/>
<proteinExistence type="predicted"/>
<protein>
    <submittedName>
        <fullName evidence="3">Uncharacterized protein</fullName>
    </submittedName>
</protein>
<feature type="chain" id="PRO_5002158591" evidence="2">
    <location>
        <begin position="21"/>
        <end position="317"/>
    </location>
</feature>
<feature type="region of interest" description="Disordered" evidence="1">
    <location>
        <begin position="44"/>
        <end position="70"/>
    </location>
</feature>
<gene>
    <name evidence="3" type="ORF">M378DRAFT_346897</name>
</gene>
<reference evidence="3 4" key="1">
    <citation type="submission" date="2014-04" db="EMBL/GenBank/DDBJ databases">
        <title>Evolutionary Origins and Diversification of the Mycorrhizal Mutualists.</title>
        <authorList>
            <consortium name="DOE Joint Genome Institute"/>
            <consortium name="Mycorrhizal Genomics Consortium"/>
            <person name="Kohler A."/>
            <person name="Kuo A."/>
            <person name="Nagy L.G."/>
            <person name="Floudas D."/>
            <person name="Copeland A."/>
            <person name="Barry K.W."/>
            <person name="Cichocki N."/>
            <person name="Veneault-Fourrey C."/>
            <person name="LaButti K."/>
            <person name="Lindquist E.A."/>
            <person name="Lipzen A."/>
            <person name="Lundell T."/>
            <person name="Morin E."/>
            <person name="Murat C."/>
            <person name="Riley R."/>
            <person name="Ohm R."/>
            <person name="Sun H."/>
            <person name="Tunlid A."/>
            <person name="Henrissat B."/>
            <person name="Grigoriev I.V."/>
            <person name="Hibbett D.S."/>
            <person name="Martin F."/>
        </authorList>
    </citation>
    <scope>NUCLEOTIDE SEQUENCE [LARGE SCALE GENOMIC DNA]</scope>
    <source>
        <strain evidence="3 4">Koide BX008</strain>
    </source>
</reference>
<evidence type="ECO:0000313" key="4">
    <source>
        <dbReference type="Proteomes" id="UP000054549"/>
    </source>
</evidence>
<evidence type="ECO:0000313" key="3">
    <source>
        <dbReference type="EMBL" id="KIL66727.1"/>
    </source>
</evidence>
<dbReference type="OrthoDB" id="2310204at2759"/>
<dbReference type="STRING" id="946122.A0A0C2WY37"/>
<dbReference type="InParanoid" id="A0A0C2WY37"/>
<keyword evidence="4" id="KW-1185">Reference proteome</keyword>
<accession>A0A0C2WY37</accession>
<feature type="signal peptide" evidence="2">
    <location>
        <begin position="1"/>
        <end position="20"/>
    </location>
</feature>
<organism evidence="3 4">
    <name type="scientific">Amanita muscaria (strain Koide BX008)</name>
    <dbReference type="NCBI Taxonomy" id="946122"/>
    <lineage>
        <taxon>Eukaryota</taxon>
        <taxon>Fungi</taxon>
        <taxon>Dikarya</taxon>
        <taxon>Basidiomycota</taxon>
        <taxon>Agaricomycotina</taxon>
        <taxon>Agaricomycetes</taxon>
        <taxon>Agaricomycetidae</taxon>
        <taxon>Agaricales</taxon>
        <taxon>Pluteineae</taxon>
        <taxon>Amanitaceae</taxon>
        <taxon>Amanita</taxon>
    </lineage>
</organism>
<sequence length="317" mass="33900">MHLSAYFVFILFCSTSRVTALDDNLASHRSSAFPRHFYLRRSSSSSASRNVPPEGYYNPLSSGGSMLTQVDGTYPPGQGEPLNIIISGNSDAAVLVDQSINGGLLNYFQSIGFSGECLGQHAGTAQRADLGDGNGFFNETAEKRWNYGDPQLGTCKETVQGGDHFRYWIQSGSAGNSGAIFMATSYEFPLSMGHDIVPNGYNLGRDWLIGNITKSPIPTLNLTNSSTFSGTTSANSYTYHNNIQYVSGLLQNSSMGVNHNASVPINGLNAIDGLVAVIEVTITGQPQGSKSSAVCSIERPFYGLAFLMAITLLSLLS</sequence>
<feature type="compositionally biased region" description="Polar residues" evidence="1">
    <location>
        <begin position="59"/>
        <end position="70"/>
    </location>
</feature>
<keyword evidence="2" id="KW-0732">Signal</keyword>
<dbReference type="HOGENOM" id="CLU_061244_0_0_1"/>